<keyword evidence="4" id="KW-1185">Reference proteome</keyword>
<organism evidence="2 4">
    <name type="scientific">Medicago truncatula</name>
    <name type="common">Barrel medic</name>
    <name type="synonym">Medicago tribuloides</name>
    <dbReference type="NCBI Taxonomy" id="3880"/>
    <lineage>
        <taxon>Eukaryota</taxon>
        <taxon>Viridiplantae</taxon>
        <taxon>Streptophyta</taxon>
        <taxon>Embryophyta</taxon>
        <taxon>Tracheophyta</taxon>
        <taxon>Spermatophyta</taxon>
        <taxon>Magnoliopsida</taxon>
        <taxon>eudicotyledons</taxon>
        <taxon>Gunneridae</taxon>
        <taxon>Pentapetalae</taxon>
        <taxon>rosids</taxon>
        <taxon>fabids</taxon>
        <taxon>Fabales</taxon>
        <taxon>Fabaceae</taxon>
        <taxon>Papilionoideae</taxon>
        <taxon>50 kb inversion clade</taxon>
        <taxon>NPAAA clade</taxon>
        <taxon>Hologalegina</taxon>
        <taxon>IRL clade</taxon>
        <taxon>Trifolieae</taxon>
        <taxon>Medicago</taxon>
    </lineage>
</organism>
<name>G7KAJ0_MEDTR</name>
<evidence type="ECO:0000313" key="3">
    <source>
        <dbReference type="EnsemblPlants" id="AES98144"/>
    </source>
</evidence>
<keyword evidence="1 2" id="KW-0812">Transmembrane</keyword>
<reference evidence="2 4" key="1">
    <citation type="journal article" date="2011" name="Nature">
        <title>The Medicago genome provides insight into the evolution of rhizobial symbioses.</title>
        <authorList>
            <person name="Young N.D."/>
            <person name="Debelle F."/>
            <person name="Oldroyd G.E."/>
            <person name="Geurts R."/>
            <person name="Cannon S.B."/>
            <person name="Udvardi M.K."/>
            <person name="Benedito V.A."/>
            <person name="Mayer K.F."/>
            <person name="Gouzy J."/>
            <person name="Schoof H."/>
            <person name="Van de Peer Y."/>
            <person name="Proost S."/>
            <person name="Cook D.R."/>
            <person name="Meyers B.C."/>
            <person name="Spannagl M."/>
            <person name="Cheung F."/>
            <person name="De Mita S."/>
            <person name="Krishnakumar V."/>
            <person name="Gundlach H."/>
            <person name="Zhou S."/>
            <person name="Mudge J."/>
            <person name="Bharti A.K."/>
            <person name="Murray J.D."/>
            <person name="Naoumkina M.A."/>
            <person name="Rosen B."/>
            <person name="Silverstein K.A."/>
            <person name="Tang H."/>
            <person name="Rombauts S."/>
            <person name="Zhao P.X."/>
            <person name="Zhou P."/>
            <person name="Barbe V."/>
            <person name="Bardou P."/>
            <person name="Bechner M."/>
            <person name="Bellec A."/>
            <person name="Berger A."/>
            <person name="Berges H."/>
            <person name="Bidwell S."/>
            <person name="Bisseling T."/>
            <person name="Choisne N."/>
            <person name="Couloux A."/>
            <person name="Denny R."/>
            <person name="Deshpande S."/>
            <person name="Dai X."/>
            <person name="Doyle J.J."/>
            <person name="Dudez A.M."/>
            <person name="Farmer A.D."/>
            <person name="Fouteau S."/>
            <person name="Franken C."/>
            <person name="Gibelin C."/>
            <person name="Gish J."/>
            <person name="Goldstein S."/>
            <person name="Gonzalez A.J."/>
            <person name="Green P.J."/>
            <person name="Hallab A."/>
            <person name="Hartog M."/>
            <person name="Hua A."/>
            <person name="Humphray S.J."/>
            <person name="Jeong D.H."/>
            <person name="Jing Y."/>
            <person name="Jocker A."/>
            <person name="Kenton S.M."/>
            <person name="Kim D.J."/>
            <person name="Klee K."/>
            <person name="Lai H."/>
            <person name="Lang C."/>
            <person name="Lin S."/>
            <person name="Macmil S.L."/>
            <person name="Magdelenat G."/>
            <person name="Matthews L."/>
            <person name="McCorrison J."/>
            <person name="Monaghan E.L."/>
            <person name="Mun J.H."/>
            <person name="Najar F.Z."/>
            <person name="Nicholson C."/>
            <person name="Noirot C."/>
            <person name="O'Bleness M."/>
            <person name="Paule C.R."/>
            <person name="Poulain J."/>
            <person name="Prion F."/>
            <person name="Qin B."/>
            <person name="Qu C."/>
            <person name="Retzel E.F."/>
            <person name="Riddle C."/>
            <person name="Sallet E."/>
            <person name="Samain S."/>
            <person name="Samson N."/>
            <person name="Sanders I."/>
            <person name="Saurat O."/>
            <person name="Scarpelli C."/>
            <person name="Schiex T."/>
            <person name="Segurens B."/>
            <person name="Severin A.J."/>
            <person name="Sherrier D.J."/>
            <person name="Shi R."/>
            <person name="Sims S."/>
            <person name="Singer S.R."/>
            <person name="Sinharoy S."/>
            <person name="Sterck L."/>
            <person name="Viollet A."/>
            <person name="Wang B.B."/>
            <person name="Wang K."/>
            <person name="Wang M."/>
            <person name="Wang X."/>
            <person name="Warfsmann J."/>
            <person name="Weissenbach J."/>
            <person name="White D.D."/>
            <person name="White J.D."/>
            <person name="Wiley G.B."/>
            <person name="Wincker P."/>
            <person name="Xing Y."/>
            <person name="Yang L."/>
            <person name="Yao Z."/>
            <person name="Ying F."/>
            <person name="Zhai J."/>
            <person name="Zhou L."/>
            <person name="Zuber A."/>
            <person name="Denarie J."/>
            <person name="Dixon R.A."/>
            <person name="May G.D."/>
            <person name="Schwartz D.C."/>
            <person name="Rogers J."/>
            <person name="Quetier F."/>
            <person name="Town C.D."/>
            <person name="Roe B.A."/>
        </authorList>
    </citation>
    <scope>NUCLEOTIDE SEQUENCE [LARGE SCALE GENOMIC DNA]</scope>
    <source>
        <strain evidence="2">A17</strain>
        <strain evidence="3 4">cv. Jemalong A17</strain>
    </source>
</reference>
<feature type="transmembrane region" description="Helical" evidence="1">
    <location>
        <begin position="20"/>
        <end position="39"/>
    </location>
</feature>
<gene>
    <name evidence="2" type="ordered locus">MTR_5g064870</name>
</gene>
<evidence type="ECO:0000256" key="1">
    <source>
        <dbReference type="SAM" id="Phobius"/>
    </source>
</evidence>
<dbReference type="EnsemblPlants" id="AES98144">
    <property type="protein sequence ID" value="AES98144"/>
    <property type="gene ID" value="MTR_5g064870"/>
</dbReference>
<reference evidence="2 4" key="2">
    <citation type="journal article" date="2014" name="BMC Genomics">
        <title>An improved genome release (version Mt4.0) for the model legume Medicago truncatula.</title>
        <authorList>
            <person name="Tang H."/>
            <person name="Krishnakumar V."/>
            <person name="Bidwell S."/>
            <person name="Rosen B."/>
            <person name="Chan A."/>
            <person name="Zhou S."/>
            <person name="Gentzbittel L."/>
            <person name="Childs K.L."/>
            <person name="Yandell M."/>
            <person name="Gundlach H."/>
            <person name="Mayer K.F."/>
            <person name="Schwartz D.C."/>
            <person name="Town C.D."/>
        </authorList>
    </citation>
    <scope>GENOME REANNOTATION</scope>
    <source>
        <strain evidence="3 4">cv. Jemalong A17</strain>
    </source>
</reference>
<dbReference type="AlphaFoldDB" id="G7KAJ0"/>
<reference evidence="3" key="3">
    <citation type="submission" date="2015-04" db="UniProtKB">
        <authorList>
            <consortium name="EnsemblPlants"/>
        </authorList>
    </citation>
    <scope>IDENTIFICATION</scope>
    <source>
        <strain evidence="3">cv. Jemalong A17</strain>
    </source>
</reference>
<sequence>MKVMNEGKEEDEVWDIMLDVVGSQCIWLALLSNTIIFGLQPLLVSVSFIQTNEDTEFFQKKMKVLSLIFLKIIQVYDNPYVIQIKQPHLDLYVPQPATAQSALSAKK</sequence>
<dbReference type="EMBL" id="CM001221">
    <property type="protein sequence ID" value="AES98144.1"/>
    <property type="molecule type" value="Genomic_DNA"/>
</dbReference>
<keyword evidence="1" id="KW-1133">Transmembrane helix</keyword>
<evidence type="ECO:0000313" key="2">
    <source>
        <dbReference type="EMBL" id="AES98144.1"/>
    </source>
</evidence>
<evidence type="ECO:0000313" key="4">
    <source>
        <dbReference type="Proteomes" id="UP000002051"/>
    </source>
</evidence>
<keyword evidence="1" id="KW-0472">Membrane</keyword>
<dbReference type="PaxDb" id="3880-AES98144"/>
<dbReference type="Proteomes" id="UP000002051">
    <property type="component" value="Chromosome 5"/>
</dbReference>
<proteinExistence type="predicted"/>
<accession>G7KAJ0</accession>
<protein>
    <submittedName>
        <fullName evidence="2">Transmembrane protein, putative</fullName>
    </submittedName>
</protein>
<dbReference type="HOGENOM" id="CLU_2213841_0_0_1"/>